<reference evidence="7" key="1">
    <citation type="submission" date="2022-11" db="EMBL/GenBank/DDBJ databases">
        <title>Genome Sequence of Cubamyces cubensis.</title>
        <authorList>
            <person name="Buettner E."/>
        </authorList>
    </citation>
    <scope>NUCLEOTIDE SEQUENCE</scope>
    <source>
        <strain evidence="7">MPL-01</strain>
    </source>
</reference>
<feature type="binding site" evidence="6">
    <location>
        <position position="180"/>
    </location>
    <ligand>
        <name>S-adenosyl-L-methionine</name>
        <dbReference type="ChEBI" id="CHEBI:59789"/>
    </ligand>
</feature>
<gene>
    <name evidence="7" type="ORF">ONZ51_g13354</name>
</gene>
<comment type="similarity">
    <text evidence="1 5">Belongs to the methyltransferase superfamily. METTL16/RlmF family.</text>
</comment>
<dbReference type="PANTHER" id="PTHR13393">
    <property type="entry name" value="SAM-DEPENDENT METHYLTRANSFERASE"/>
    <property type="match status" value="1"/>
</dbReference>
<evidence type="ECO:0000313" key="8">
    <source>
        <dbReference type="Proteomes" id="UP001215151"/>
    </source>
</evidence>
<dbReference type="Gene3D" id="3.40.50.150">
    <property type="entry name" value="Vaccinia Virus protein VP39"/>
    <property type="match status" value="1"/>
</dbReference>
<feature type="binding site" evidence="6">
    <location>
        <position position="74"/>
    </location>
    <ligand>
        <name>S-adenosyl-L-methionine</name>
        <dbReference type="ChEBI" id="CHEBI:59789"/>
    </ligand>
</feature>
<proteinExistence type="inferred from homology"/>
<evidence type="ECO:0000256" key="3">
    <source>
        <dbReference type="ARBA" id="ARBA00022679"/>
    </source>
</evidence>
<evidence type="ECO:0000256" key="6">
    <source>
        <dbReference type="PIRSR" id="PIRSR037350-1"/>
    </source>
</evidence>
<dbReference type="GO" id="GO:0070475">
    <property type="term" value="P:rRNA base methylation"/>
    <property type="evidence" value="ECO:0007669"/>
    <property type="project" value="TreeGrafter"/>
</dbReference>
<dbReference type="InterPro" id="IPR029063">
    <property type="entry name" value="SAM-dependent_MTases_sf"/>
</dbReference>
<dbReference type="Pfam" id="PF05971">
    <property type="entry name" value="Methyltransf_10"/>
    <property type="match status" value="1"/>
</dbReference>
<keyword evidence="2 5" id="KW-0489">Methyltransferase</keyword>
<dbReference type="InterPro" id="IPR017182">
    <property type="entry name" value="METTL16/PsiM"/>
</dbReference>
<evidence type="ECO:0008006" key="9">
    <source>
        <dbReference type="Google" id="ProtNLM"/>
    </source>
</evidence>
<dbReference type="CDD" id="cd02440">
    <property type="entry name" value="AdoMet_MTases"/>
    <property type="match status" value="1"/>
</dbReference>
<evidence type="ECO:0000256" key="4">
    <source>
        <dbReference type="ARBA" id="ARBA00022691"/>
    </source>
</evidence>
<feature type="binding site" evidence="6">
    <location>
        <position position="106"/>
    </location>
    <ligand>
        <name>S-adenosyl-L-methionine</name>
        <dbReference type="ChEBI" id="CHEBI:59789"/>
    </ligand>
</feature>
<accession>A0AAD7X3Y5</accession>
<name>A0AAD7X3Y5_9APHY</name>
<evidence type="ECO:0000313" key="7">
    <source>
        <dbReference type="EMBL" id="KAJ8453876.1"/>
    </source>
</evidence>
<evidence type="ECO:0000256" key="2">
    <source>
        <dbReference type="ARBA" id="ARBA00022603"/>
    </source>
</evidence>
<organism evidence="7 8">
    <name type="scientific">Trametes cubensis</name>
    <dbReference type="NCBI Taxonomy" id="1111947"/>
    <lineage>
        <taxon>Eukaryota</taxon>
        <taxon>Fungi</taxon>
        <taxon>Dikarya</taxon>
        <taxon>Basidiomycota</taxon>
        <taxon>Agaricomycotina</taxon>
        <taxon>Agaricomycetes</taxon>
        <taxon>Polyporales</taxon>
        <taxon>Polyporaceae</taxon>
        <taxon>Trametes</taxon>
    </lineage>
</organism>
<sequence>MHPRNPYRNPPDFVALAEAYPPLKPHITLTRNGASIDFKNEVAQRLLTEAILSRDFELTVTLPPGRLCPPVPNRLNYILWLEDVMEVVSLALGEPPNRSIRGLDVGTGASAIYPLLGCRTHANWSFTATELDEVSLRCARTNVEANGLHDRIAVIPAQPDGPVLAPLFDSDTVYDFTMCNPPFYGSREEVLQSAEAKELGPNAVCTGADVEMITPGGEAAFVGRMVEESMQLRGKCRWFTSMLGKMSSLTDIVQSLRARKVDNYAISELVQGQTRRWVIAWSFSDLRLPDPISRLFHTSIQNIMPVRNTMHQPLPRKTSMAQATAATRAVLTSIDGLGMRSVRADGSSEILDVVSIVMKNTWSRAARRKKRDAMDEDGGSVSDPQLVCRLRVEERPQEGGRHEGMYLVFDWLRGKDRSVFESFASHVERKVVATLSEVQGVR</sequence>
<dbReference type="GO" id="GO:0008168">
    <property type="term" value="F:methyltransferase activity"/>
    <property type="evidence" value="ECO:0007669"/>
    <property type="project" value="UniProtKB-KW"/>
</dbReference>
<dbReference type="InterPro" id="IPR010286">
    <property type="entry name" value="METTL16/RlmF"/>
</dbReference>
<dbReference type="EMBL" id="JAPEVG010001131">
    <property type="protein sequence ID" value="KAJ8453876.1"/>
    <property type="molecule type" value="Genomic_DNA"/>
</dbReference>
<comment type="caution">
    <text evidence="7">The sequence shown here is derived from an EMBL/GenBank/DDBJ whole genome shotgun (WGS) entry which is preliminary data.</text>
</comment>
<dbReference type="AlphaFoldDB" id="A0AAD7X3Y5"/>
<dbReference type="PANTHER" id="PTHR13393:SF0">
    <property type="entry name" value="RNA N6-ADENOSINE-METHYLTRANSFERASE METTL16"/>
    <property type="match status" value="1"/>
</dbReference>
<keyword evidence="4 6" id="KW-0949">S-adenosyl-L-methionine</keyword>
<dbReference type="SUPFAM" id="SSF53335">
    <property type="entry name" value="S-adenosyl-L-methionine-dependent methyltransferases"/>
    <property type="match status" value="1"/>
</dbReference>
<keyword evidence="8" id="KW-1185">Reference proteome</keyword>
<evidence type="ECO:0000256" key="1">
    <source>
        <dbReference type="ARBA" id="ARBA00005878"/>
    </source>
</evidence>
<dbReference type="GO" id="GO:0005634">
    <property type="term" value="C:nucleus"/>
    <property type="evidence" value="ECO:0007669"/>
    <property type="project" value="TreeGrafter"/>
</dbReference>
<dbReference type="PIRSF" id="PIRSF037350">
    <property type="entry name" value="Mtase_ZK1128_prd"/>
    <property type="match status" value="1"/>
</dbReference>
<keyword evidence="3 5" id="KW-0808">Transferase</keyword>
<evidence type="ECO:0000256" key="5">
    <source>
        <dbReference type="PIRNR" id="PIRNR037350"/>
    </source>
</evidence>
<dbReference type="Proteomes" id="UP001215151">
    <property type="component" value="Unassembled WGS sequence"/>
</dbReference>
<protein>
    <recommendedName>
        <fullName evidence="9">U6 small nuclear RNA (adenine-(43)-N(6))-methyltransferase</fullName>
    </recommendedName>
</protein>
<feature type="binding site" evidence="6">
    <location>
        <position position="130"/>
    </location>
    <ligand>
        <name>S-adenosyl-L-methionine</name>
        <dbReference type="ChEBI" id="CHEBI:59789"/>
    </ligand>
</feature>